<accession>A0A9J6G369</accession>
<dbReference type="CDD" id="cd05233">
    <property type="entry name" value="SDR_c"/>
    <property type="match status" value="1"/>
</dbReference>
<evidence type="ECO:0000256" key="2">
    <source>
        <dbReference type="ARBA" id="ARBA00023002"/>
    </source>
</evidence>
<evidence type="ECO:0000313" key="4">
    <source>
        <dbReference type="Proteomes" id="UP000821853"/>
    </source>
</evidence>
<dbReference type="OMA" id="WEFIYRT"/>
<comment type="caution">
    <text evidence="3">The sequence shown here is derived from an EMBL/GenBank/DDBJ whole genome shotgun (WGS) entry which is preliminary data.</text>
</comment>
<keyword evidence="4" id="KW-1185">Reference proteome</keyword>
<dbReference type="PROSITE" id="PS00061">
    <property type="entry name" value="ADH_SHORT"/>
    <property type="match status" value="1"/>
</dbReference>
<dbReference type="GO" id="GO:0016491">
    <property type="term" value="F:oxidoreductase activity"/>
    <property type="evidence" value="ECO:0007669"/>
    <property type="project" value="UniProtKB-KW"/>
</dbReference>
<evidence type="ECO:0000313" key="3">
    <source>
        <dbReference type="EMBL" id="KAH9369970.1"/>
    </source>
</evidence>
<dbReference type="Gene3D" id="3.40.50.720">
    <property type="entry name" value="NAD(P)-binding Rossmann-like Domain"/>
    <property type="match status" value="1"/>
</dbReference>
<evidence type="ECO:0000256" key="1">
    <source>
        <dbReference type="ARBA" id="ARBA00006484"/>
    </source>
</evidence>
<reference evidence="3 4" key="1">
    <citation type="journal article" date="2020" name="Cell">
        <title>Large-Scale Comparative Analyses of Tick Genomes Elucidate Their Genetic Diversity and Vector Capacities.</title>
        <authorList>
            <consortium name="Tick Genome and Microbiome Consortium (TIGMIC)"/>
            <person name="Jia N."/>
            <person name="Wang J."/>
            <person name="Shi W."/>
            <person name="Du L."/>
            <person name="Sun Y."/>
            <person name="Zhan W."/>
            <person name="Jiang J.F."/>
            <person name="Wang Q."/>
            <person name="Zhang B."/>
            <person name="Ji P."/>
            <person name="Bell-Sakyi L."/>
            <person name="Cui X.M."/>
            <person name="Yuan T.T."/>
            <person name="Jiang B.G."/>
            <person name="Yang W.F."/>
            <person name="Lam T.T."/>
            <person name="Chang Q.C."/>
            <person name="Ding S.J."/>
            <person name="Wang X.J."/>
            <person name="Zhu J.G."/>
            <person name="Ruan X.D."/>
            <person name="Zhao L."/>
            <person name="Wei J.T."/>
            <person name="Ye R.Z."/>
            <person name="Que T.C."/>
            <person name="Du C.H."/>
            <person name="Zhou Y.H."/>
            <person name="Cheng J.X."/>
            <person name="Dai P.F."/>
            <person name="Guo W.B."/>
            <person name="Han X.H."/>
            <person name="Huang E.J."/>
            <person name="Li L.F."/>
            <person name="Wei W."/>
            <person name="Gao Y.C."/>
            <person name="Liu J.Z."/>
            <person name="Shao H.Z."/>
            <person name="Wang X."/>
            <person name="Wang C.C."/>
            <person name="Yang T.C."/>
            <person name="Huo Q.B."/>
            <person name="Li W."/>
            <person name="Chen H.Y."/>
            <person name="Chen S.E."/>
            <person name="Zhou L.G."/>
            <person name="Ni X.B."/>
            <person name="Tian J.H."/>
            <person name="Sheng Y."/>
            <person name="Liu T."/>
            <person name="Pan Y.S."/>
            <person name="Xia L.Y."/>
            <person name="Li J."/>
            <person name="Zhao F."/>
            <person name="Cao W.C."/>
        </authorList>
    </citation>
    <scope>NUCLEOTIDE SEQUENCE [LARGE SCALE GENOMIC DNA]</scope>
    <source>
        <strain evidence="3">HaeL-2018</strain>
    </source>
</reference>
<organism evidence="3 4">
    <name type="scientific">Haemaphysalis longicornis</name>
    <name type="common">Bush tick</name>
    <dbReference type="NCBI Taxonomy" id="44386"/>
    <lineage>
        <taxon>Eukaryota</taxon>
        <taxon>Metazoa</taxon>
        <taxon>Ecdysozoa</taxon>
        <taxon>Arthropoda</taxon>
        <taxon>Chelicerata</taxon>
        <taxon>Arachnida</taxon>
        <taxon>Acari</taxon>
        <taxon>Parasitiformes</taxon>
        <taxon>Ixodida</taxon>
        <taxon>Ixodoidea</taxon>
        <taxon>Ixodidae</taxon>
        <taxon>Haemaphysalinae</taxon>
        <taxon>Haemaphysalis</taxon>
    </lineage>
</organism>
<sequence>MIQAAVGNGVIVSIGSVVSKGGFANSGAYASSKAALVALAKTVAQEVASRSIRCNAALPGLVQTSMAGELLGEDTWEFIYRTPMHGASGTTGRSCACAGAIAFPCTPSSSYITGAALDVTGGYSM</sequence>
<dbReference type="VEuPathDB" id="VectorBase:HLOH_051912"/>
<dbReference type="PRINTS" id="PR00080">
    <property type="entry name" value="SDRFAMILY"/>
</dbReference>
<comment type="similarity">
    <text evidence="1">Belongs to the short-chain dehydrogenases/reductases (SDR) family.</text>
</comment>
<dbReference type="SUPFAM" id="SSF51735">
    <property type="entry name" value="NAD(P)-binding Rossmann-fold domains"/>
    <property type="match status" value="1"/>
</dbReference>
<dbReference type="AlphaFoldDB" id="A0A9J6G369"/>
<proteinExistence type="inferred from homology"/>
<dbReference type="Proteomes" id="UP000821853">
    <property type="component" value="Chromosome 3"/>
</dbReference>
<protein>
    <submittedName>
        <fullName evidence="3">Uncharacterized protein</fullName>
    </submittedName>
</protein>
<name>A0A9J6G369_HAELO</name>
<dbReference type="OrthoDB" id="8123394at2759"/>
<dbReference type="PRINTS" id="PR00081">
    <property type="entry name" value="GDHRDH"/>
</dbReference>
<dbReference type="EMBL" id="JABSTR010000005">
    <property type="protein sequence ID" value="KAH9369970.1"/>
    <property type="molecule type" value="Genomic_DNA"/>
</dbReference>
<dbReference type="InterPro" id="IPR020904">
    <property type="entry name" value="Sc_DH/Rdtase_CS"/>
</dbReference>
<dbReference type="PANTHER" id="PTHR24321">
    <property type="entry name" value="DEHYDROGENASES, SHORT CHAIN"/>
    <property type="match status" value="1"/>
</dbReference>
<dbReference type="PANTHER" id="PTHR24321:SF8">
    <property type="entry name" value="ESTRADIOL 17-BETA-DEHYDROGENASE 8-RELATED"/>
    <property type="match status" value="1"/>
</dbReference>
<keyword evidence="2" id="KW-0560">Oxidoreductase</keyword>
<dbReference type="Pfam" id="PF13561">
    <property type="entry name" value="adh_short_C2"/>
    <property type="match status" value="1"/>
</dbReference>
<dbReference type="InterPro" id="IPR002347">
    <property type="entry name" value="SDR_fam"/>
</dbReference>
<dbReference type="InterPro" id="IPR036291">
    <property type="entry name" value="NAD(P)-bd_dom_sf"/>
</dbReference>
<gene>
    <name evidence="3" type="ORF">HPB48_001847</name>
</gene>